<dbReference type="PANTHER" id="PTHR10000">
    <property type="entry name" value="PHOSPHOSERINE PHOSPHATASE"/>
    <property type="match status" value="1"/>
</dbReference>
<proteinExistence type="predicted"/>
<dbReference type="Gene3D" id="3.30.1240.10">
    <property type="match status" value="1"/>
</dbReference>
<dbReference type="Proteomes" id="UP000034037">
    <property type="component" value="Chromosome"/>
</dbReference>
<evidence type="ECO:0000313" key="2">
    <source>
        <dbReference type="Proteomes" id="UP000034037"/>
    </source>
</evidence>
<reference evidence="1 2" key="1">
    <citation type="submission" date="2015-04" db="EMBL/GenBank/DDBJ databases">
        <title>Complete Genome Sequence of Brevibacterium flavum ATCC 15168.</title>
        <authorList>
            <person name="Ahn J."/>
            <person name="Park G."/>
            <person name="Jeon W."/>
            <person name="Jang Y."/>
            <person name="Jang M."/>
            <person name="Lee H."/>
            <person name="Lee H."/>
        </authorList>
    </citation>
    <scope>NUCLEOTIDE SEQUENCE [LARGE SCALE GENOMIC DNA]</scope>
    <source>
        <strain evidence="1 2">ATCC 15168</strain>
    </source>
</reference>
<dbReference type="AlphaFoldDB" id="A0A0F6SRR3"/>
<dbReference type="EMBL" id="CP011309">
    <property type="protein sequence ID" value="AKF28409.1"/>
    <property type="molecule type" value="Genomic_DNA"/>
</dbReference>
<protein>
    <submittedName>
        <fullName evidence="1">HAD family hydrolase</fullName>
    </submittedName>
</protein>
<dbReference type="SUPFAM" id="SSF56784">
    <property type="entry name" value="HAD-like"/>
    <property type="match status" value="1"/>
</dbReference>
<gene>
    <name evidence="1" type="ORF">YH66_13195</name>
</gene>
<dbReference type="InterPro" id="IPR006379">
    <property type="entry name" value="HAD-SF_hydro_IIB"/>
</dbReference>
<dbReference type="HOGENOM" id="CLU_044146_7_2_11"/>
<dbReference type="GeneID" id="1020566"/>
<dbReference type="NCBIfam" id="TIGR01484">
    <property type="entry name" value="HAD-SF-IIB"/>
    <property type="match status" value="1"/>
</dbReference>
<sequence>MGKLLFVDIGGTLLDYSNEVPRSAVDAIRKARAKGHRVYLSSGRSSAEVTSQLWDIGVDGLIGANGGYVESAQESVFHRRLSGEETRHIVEWLYNRGLEFYLESNNGLYASRGFREASKPVLSRLSEKTDVTVDSMYPDMFWGASLDRDDVNKISYIFNSQEDLDAAREAFPNLEHTTWGGQTGALFGTIGVSVNKKIGVDRLLKYLNADRANTIAFGDSDEDLSLFEASAYGVAMGEATESLKAAADLVTDAVGQDGLRNAFLKLELIDA</sequence>
<dbReference type="InterPro" id="IPR023214">
    <property type="entry name" value="HAD_sf"/>
</dbReference>
<dbReference type="Pfam" id="PF08282">
    <property type="entry name" value="Hydrolase_3"/>
    <property type="match status" value="1"/>
</dbReference>
<dbReference type="GO" id="GO:0000287">
    <property type="term" value="F:magnesium ion binding"/>
    <property type="evidence" value="ECO:0007669"/>
    <property type="project" value="TreeGrafter"/>
</dbReference>
<dbReference type="SMR" id="A0A0F6SRR3"/>
<dbReference type="RefSeq" id="WP_003853955.1">
    <property type="nucleotide sequence ID" value="NZ_CP011309.1"/>
</dbReference>
<accession>A0A0F6SRR3</accession>
<dbReference type="PANTHER" id="PTHR10000:SF25">
    <property type="entry name" value="PHOSPHATASE YKRA-RELATED"/>
    <property type="match status" value="1"/>
</dbReference>
<keyword evidence="2" id="KW-1185">Reference proteome</keyword>
<dbReference type="PATRIC" id="fig|92706.3.peg.2761"/>
<evidence type="ECO:0000313" key="1">
    <source>
        <dbReference type="EMBL" id="AKF28409.1"/>
    </source>
</evidence>
<dbReference type="InterPro" id="IPR036412">
    <property type="entry name" value="HAD-like_sf"/>
</dbReference>
<dbReference type="GO" id="GO:0005829">
    <property type="term" value="C:cytosol"/>
    <property type="evidence" value="ECO:0007669"/>
    <property type="project" value="TreeGrafter"/>
</dbReference>
<dbReference type="InterPro" id="IPR000150">
    <property type="entry name" value="Cof"/>
</dbReference>
<dbReference type="Gene3D" id="3.40.50.1000">
    <property type="entry name" value="HAD superfamily/HAD-like"/>
    <property type="match status" value="1"/>
</dbReference>
<organism evidence="1 2">
    <name type="scientific">[Brevibacterium] flavum</name>
    <dbReference type="NCBI Taxonomy" id="92706"/>
    <lineage>
        <taxon>Bacteria</taxon>
        <taxon>Bacillati</taxon>
        <taxon>Actinomycetota</taxon>
        <taxon>Actinomycetes</taxon>
        <taxon>Mycobacteriales</taxon>
        <taxon>Corynebacteriaceae</taxon>
        <taxon>Corynebacterium</taxon>
    </lineage>
</organism>
<keyword evidence="1" id="KW-0378">Hydrolase</keyword>
<dbReference type="GO" id="GO:0016791">
    <property type="term" value="F:phosphatase activity"/>
    <property type="evidence" value="ECO:0007669"/>
    <property type="project" value="UniProtKB-ARBA"/>
</dbReference>
<dbReference type="NCBIfam" id="TIGR00099">
    <property type="entry name" value="Cof-subfamily"/>
    <property type="match status" value="1"/>
</dbReference>
<name>A0A0F6SRR3_9CORY</name>